<dbReference type="Proteomes" id="UP000724874">
    <property type="component" value="Unassembled WGS sequence"/>
</dbReference>
<keyword evidence="2" id="KW-1185">Reference proteome</keyword>
<reference evidence="1" key="1">
    <citation type="submission" date="2020-11" db="EMBL/GenBank/DDBJ databases">
        <authorList>
            <consortium name="DOE Joint Genome Institute"/>
            <person name="Ahrendt S."/>
            <person name="Riley R."/>
            <person name="Andreopoulos W."/>
            <person name="LaButti K."/>
            <person name="Pangilinan J."/>
            <person name="Ruiz-duenas F.J."/>
            <person name="Barrasa J.M."/>
            <person name="Sanchez-Garcia M."/>
            <person name="Camarero S."/>
            <person name="Miyauchi S."/>
            <person name="Serrano A."/>
            <person name="Linde D."/>
            <person name="Babiker R."/>
            <person name="Drula E."/>
            <person name="Ayuso-Fernandez I."/>
            <person name="Pacheco R."/>
            <person name="Padilla G."/>
            <person name="Ferreira P."/>
            <person name="Barriuso J."/>
            <person name="Kellner H."/>
            <person name="Castanera R."/>
            <person name="Alfaro M."/>
            <person name="Ramirez L."/>
            <person name="Pisabarro A.G."/>
            <person name="Kuo A."/>
            <person name="Tritt A."/>
            <person name="Lipzen A."/>
            <person name="He G."/>
            <person name="Yan M."/>
            <person name="Ng V."/>
            <person name="Cullen D."/>
            <person name="Martin F."/>
            <person name="Rosso M.-N."/>
            <person name="Henrissat B."/>
            <person name="Hibbett D."/>
            <person name="Martinez A.T."/>
            <person name="Grigoriev I.V."/>
        </authorList>
    </citation>
    <scope>NUCLEOTIDE SEQUENCE</scope>
    <source>
        <strain evidence="1">AH 44721</strain>
    </source>
</reference>
<gene>
    <name evidence="1" type="ORF">CPB84DRAFT_1847846</name>
</gene>
<protein>
    <recommendedName>
        <fullName evidence="3">F-box protein</fullName>
    </recommendedName>
</protein>
<evidence type="ECO:0000313" key="1">
    <source>
        <dbReference type="EMBL" id="KAF8898105.1"/>
    </source>
</evidence>
<dbReference type="AlphaFoldDB" id="A0A9P5TLG9"/>
<name>A0A9P5TLG9_GYMJU</name>
<evidence type="ECO:0008006" key="3">
    <source>
        <dbReference type="Google" id="ProtNLM"/>
    </source>
</evidence>
<dbReference type="EMBL" id="JADNYJ010000055">
    <property type="protein sequence ID" value="KAF8898105.1"/>
    <property type="molecule type" value="Genomic_DNA"/>
</dbReference>
<comment type="caution">
    <text evidence="1">The sequence shown here is derived from an EMBL/GenBank/DDBJ whole genome shotgun (WGS) entry which is preliminary data.</text>
</comment>
<sequence length="252" mass="28767">MASYSGENSYGHEKAEFSPEIFDYILSFLDVEDADERRALAQCLLVSRAFCSLSRYHLFAKVTIKDGGVDDGEIKQGSKLLQVLKNDPLHDIHPLALQVRSLEVSFSDATRTFNWIGEPSLWRDTLHKSLPAILDVLQNLQAFQLRFEQAMNWKELGKFLHDSLTRLFASPRLTSVCISKVYNFRPEILCCPNLGELRLDSVWVKSFFVSERQLSCLPPLTWSITASVICTLLSTVFDDVLGELGRQRRWAY</sequence>
<dbReference type="OrthoDB" id="2788229at2759"/>
<proteinExistence type="predicted"/>
<dbReference type="CDD" id="cd09917">
    <property type="entry name" value="F-box_SF"/>
    <property type="match status" value="1"/>
</dbReference>
<evidence type="ECO:0000313" key="2">
    <source>
        <dbReference type="Proteomes" id="UP000724874"/>
    </source>
</evidence>
<accession>A0A9P5TLG9</accession>
<organism evidence="1 2">
    <name type="scientific">Gymnopilus junonius</name>
    <name type="common">Spectacular rustgill mushroom</name>
    <name type="synonym">Gymnopilus spectabilis subsp. junonius</name>
    <dbReference type="NCBI Taxonomy" id="109634"/>
    <lineage>
        <taxon>Eukaryota</taxon>
        <taxon>Fungi</taxon>
        <taxon>Dikarya</taxon>
        <taxon>Basidiomycota</taxon>
        <taxon>Agaricomycotina</taxon>
        <taxon>Agaricomycetes</taxon>
        <taxon>Agaricomycetidae</taxon>
        <taxon>Agaricales</taxon>
        <taxon>Agaricineae</taxon>
        <taxon>Hymenogastraceae</taxon>
        <taxon>Gymnopilus</taxon>
    </lineage>
</organism>